<keyword evidence="6" id="KW-0999">Mitochondrion inner membrane</keyword>
<evidence type="ECO:0000256" key="11">
    <source>
        <dbReference type="ARBA" id="ARBA00023128"/>
    </source>
</evidence>
<keyword evidence="11" id="KW-0496">Mitochondrion</keyword>
<dbReference type="SMART" id="SM00577">
    <property type="entry name" value="CPDc"/>
    <property type="match status" value="1"/>
</dbReference>
<dbReference type="InterPro" id="IPR004274">
    <property type="entry name" value="FCP1_dom"/>
</dbReference>
<keyword evidence="4" id="KW-0813">Transport</keyword>
<evidence type="ECO:0000256" key="3">
    <source>
        <dbReference type="ARBA" id="ARBA00006344"/>
    </source>
</evidence>
<dbReference type="InterPro" id="IPR050365">
    <property type="entry name" value="TIM50"/>
</dbReference>
<dbReference type="FunFam" id="3.40.50.1000:FF:000019">
    <property type="entry name" value="Mitochondrial import inner membrane translocase subunit TIM50"/>
    <property type="match status" value="1"/>
</dbReference>
<dbReference type="InterPro" id="IPR023214">
    <property type="entry name" value="HAD_sf"/>
</dbReference>
<comment type="function">
    <text evidence="1">Essential component of the TIM23 complex, a complex that mediates the translocation of transit peptide-containing proteins across the mitochondrial inner membrane.</text>
</comment>
<evidence type="ECO:0000256" key="14">
    <source>
        <dbReference type="SAM" id="MobiDB-lite"/>
    </source>
</evidence>
<dbReference type="EMBL" id="OE180287">
    <property type="protein sequence ID" value="CAD7570983.1"/>
    <property type="molecule type" value="Genomic_DNA"/>
</dbReference>
<dbReference type="Pfam" id="PF03031">
    <property type="entry name" value="NIF"/>
    <property type="match status" value="1"/>
</dbReference>
<comment type="similarity">
    <text evidence="3">Belongs to the TIM50 family.</text>
</comment>
<evidence type="ECO:0000313" key="16">
    <source>
        <dbReference type="EMBL" id="CAD7570983.1"/>
    </source>
</evidence>
<keyword evidence="9" id="KW-1133">Transmembrane helix</keyword>
<keyword evidence="7" id="KW-0653">Protein transport</keyword>
<name>A0A7R9J1V5_TIMCA</name>
<dbReference type="InterPro" id="IPR036412">
    <property type="entry name" value="HAD-like_sf"/>
</dbReference>
<protein>
    <submittedName>
        <fullName evidence="16">(California timema) hypothetical protein</fullName>
    </submittedName>
</protein>
<evidence type="ECO:0000256" key="5">
    <source>
        <dbReference type="ARBA" id="ARBA00022692"/>
    </source>
</evidence>
<evidence type="ECO:0000256" key="1">
    <source>
        <dbReference type="ARBA" id="ARBA00002959"/>
    </source>
</evidence>
<evidence type="ECO:0000256" key="7">
    <source>
        <dbReference type="ARBA" id="ARBA00022927"/>
    </source>
</evidence>
<feature type="compositionally biased region" description="Basic and acidic residues" evidence="14">
    <location>
        <begin position="356"/>
        <end position="367"/>
    </location>
</feature>
<proteinExistence type="inferred from homology"/>
<evidence type="ECO:0000256" key="4">
    <source>
        <dbReference type="ARBA" id="ARBA00022448"/>
    </source>
</evidence>
<evidence type="ECO:0000259" key="15">
    <source>
        <dbReference type="PROSITE" id="PS50969"/>
    </source>
</evidence>
<keyword evidence="5" id="KW-0812">Transmembrane</keyword>
<evidence type="ECO:0000256" key="8">
    <source>
        <dbReference type="ARBA" id="ARBA00022946"/>
    </source>
</evidence>
<accession>A0A7R9J1V5</accession>
<dbReference type="CDD" id="cd07521">
    <property type="entry name" value="HAD_FCP1-like"/>
    <property type="match status" value="1"/>
</dbReference>
<evidence type="ECO:0000256" key="13">
    <source>
        <dbReference type="ARBA" id="ARBA00061911"/>
    </source>
</evidence>
<dbReference type="AlphaFoldDB" id="A0A7R9J1V5"/>
<dbReference type="GO" id="GO:0015031">
    <property type="term" value="P:protein transport"/>
    <property type="evidence" value="ECO:0007669"/>
    <property type="project" value="UniProtKB-KW"/>
</dbReference>
<dbReference type="Gene3D" id="3.40.50.1000">
    <property type="entry name" value="HAD superfamily/HAD-like"/>
    <property type="match status" value="1"/>
</dbReference>
<feature type="compositionally biased region" description="Polar residues" evidence="14">
    <location>
        <begin position="345"/>
        <end position="355"/>
    </location>
</feature>
<evidence type="ECO:0000256" key="6">
    <source>
        <dbReference type="ARBA" id="ARBA00022792"/>
    </source>
</evidence>
<sequence length="655" mass="74792">MEAVVVLENQLQRFEETLNSFPLGACSANEASSVSAKIQEMKKTALLYQCAILFMKADQQSRNGLTNRDEAHIHKLSSTMKELEEKTVIANICQDVWPHSLYSSLCSVAIQDNLSIKENYDEETAAFHKQIIGSLNDKMVPQVSLNEIMKEDSSISRHLLKKKRELVQELGSYKAMIIAQEEELKTQISVYDRTQKEKCTRTCMKGEWKTILETNHPQYTDRDLNLDLLVISSLVYCKGSALDHMAIEAGVKPSLPCLAQRMSSPPALCQNQLKLAHTTLVIDWTADDRLHISARLGYVSMDKCKRDACEDMVGIQLDNVDVNVLLYANEAILLAEKESDLKNALNPTYTQPVETDSSKEDREEQKKRDASWKTMKYSFIAFTVSFGIVGTYMFVELGGPQKDENGEPILDEFSSMPIVKQYFCRLLSQLDYYKKAIREPSRNKLLPEPLKYPYMQPPYTLVLELTDVLVHPDWTYKTGWRFKKRPGIDKFLEQVGPPLFETVVYTAEQGMTVFPILDALDPNGYIMYRLVRDATHFVDGHHVKDLDCLNRDLSKVIVIDWNIESVKFHPNNTLLIKQWKGNDDDHTLADLASFLTTIASENVKDVRDVLEYYRQYDDPLEAFRENQRKVLLANMLVMLCSTAEDGEIEVRISAG</sequence>
<comment type="subcellular location">
    <subcellularLocation>
        <location evidence="2">Mitochondrion inner membrane</location>
        <topology evidence="2">Single-pass membrane protein</topology>
    </subcellularLocation>
</comment>
<feature type="domain" description="FCP1 homology" evidence="15">
    <location>
        <begin position="454"/>
        <end position="598"/>
    </location>
</feature>
<evidence type="ECO:0000256" key="2">
    <source>
        <dbReference type="ARBA" id="ARBA00004434"/>
    </source>
</evidence>
<feature type="region of interest" description="Disordered" evidence="14">
    <location>
        <begin position="345"/>
        <end position="367"/>
    </location>
</feature>
<dbReference type="PROSITE" id="PS50969">
    <property type="entry name" value="FCP1"/>
    <property type="match status" value="1"/>
</dbReference>
<keyword evidence="12" id="KW-0472">Membrane</keyword>
<organism evidence="16">
    <name type="scientific">Timema californicum</name>
    <name type="common">California timema</name>
    <name type="synonym">Walking stick</name>
    <dbReference type="NCBI Taxonomy" id="61474"/>
    <lineage>
        <taxon>Eukaryota</taxon>
        <taxon>Metazoa</taxon>
        <taxon>Ecdysozoa</taxon>
        <taxon>Arthropoda</taxon>
        <taxon>Hexapoda</taxon>
        <taxon>Insecta</taxon>
        <taxon>Pterygota</taxon>
        <taxon>Neoptera</taxon>
        <taxon>Polyneoptera</taxon>
        <taxon>Phasmatodea</taxon>
        <taxon>Timematodea</taxon>
        <taxon>Timematoidea</taxon>
        <taxon>Timematidae</taxon>
        <taxon>Timema</taxon>
    </lineage>
</organism>
<comment type="subunit">
    <text evidence="13">Component of the TIM23 complex at least composed of Tim23, Tim17 (Tim17a1, Tim17a2 or Tim17b1) and a Tim50.</text>
</comment>
<dbReference type="SUPFAM" id="SSF56784">
    <property type="entry name" value="HAD-like"/>
    <property type="match status" value="1"/>
</dbReference>
<gene>
    <name evidence="16" type="ORF">TCMB3V08_LOCUS3670</name>
</gene>
<evidence type="ECO:0000256" key="10">
    <source>
        <dbReference type="ARBA" id="ARBA00023010"/>
    </source>
</evidence>
<evidence type="ECO:0000256" key="9">
    <source>
        <dbReference type="ARBA" id="ARBA00022989"/>
    </source>
</evidence>
<dbReference type="GO" id="GO:0005743">
    <property type="term" value="C:mitochondrial inner membrane"/>
    <property type="evidence" value="ECO:0007669"/>
    <property type="project" value="UniProtKB-SubCell"/>
</dbReference>
<evidence type="ECO:0000256" key="12">
    <source>
        <dbReference type="ARBA" id="ARBA00023136"/>
    </source>
</evidence>
<dbReference type="PANTHER" id="PTHR12210">
    <property type="entry name" value="DULLARD PROTEIN PHOSPHATASE"/>
    <property type="match status" value="1"/>
</dbReference>
<keyword evidence="10" id="KW-0811">Translocation</keyword>
<keyword evidence="8" id="KW-0809">Transit peptide</keyword>
<reference evidence="16" key="1">
    <citation type="submission" date="2020-11" db="EMBL/GenBank/DDBJ databases">
        <authorList>
            <person name="Tran Van P."/>
        </authorList>
    </citation>
    <scope>NUCLEOTIDE SEQUENCE</scope>
</reference>